<evidence type="ECO:0000256" key="5">
    <source>
        <dbReference type="ARBA" id="ARBA00023295"/>
    </source>
</evidence>
<protein>
    <recommendedName>
        <fullName evidence="3">cellulase</fullName>
        <ecNumber evidence="3">3.2.1.4</ecNumber>
    </recommendedName>
</protein>
<evidence type="ECO:0000313" key="9">
    <source>
        <dbReference type="Proteomes" id="UP000054248"/>
    </source>
</evidence>
<dbReference type="GO" id="GO:0009251">
    <property type="term" value="P:glucan catabolic process"/>
    <property type="evidence" value="ECO:0007669"/>
    <property type="project" value="TreeGrafter"/>
</dbReference>
<feature type="domain" description="Glycoside hydrolase family 5" evidence="7">
    <location>
        <begin position="37"/>
        <end position="278"/>
    </location>
</feature>
<dbReference type="GO" id="GO:0008810">
    <property type="term" value="F:cellulase activity"/>
    <property type="evidence" value="ECO:0007669"/>
    <property type="project" value="UniProtKB-EC"/>
</dbReference>
<gene>
    <name evidence="8" type="ORF">M407DRAFT_80864</name>
</gene>
<dbReference type="PANTHER" id="PTHR34142">
    <property type="entry name" value="ENDO-BETA-1,4-GLUCANASE A"/>
    <property type="match status" value="1"/>
</dbReference>
<feature type="non-terminal residue" evidence="8">
    <location>
        <position position="1"/>
    </location>
</feature>
<reference evidence="9" key="2">
    <citation type="submission" date="2015-01" db="EMBL/GenBank/DDBJ databases">
        <title>Evolutionary Origins and Diversification of the Mycorrhizal Mutualists.</title>
        <authorList>
            <consortium name="DOE Joint Genome Institute"/>
            <consortium name="Mycorrhizal Genomics Consortium"/>
            <person name="Kohler A."/>
            <person name="Kuo A."/>
            <person name="Nagy L.G."/>
            <person name="Floudas D."/>
            <person name="Copeland A."/>
            <person name="Barry K.W."/>
            <person name="Cichocki N."/>
            <person name="Veneault-Fourrey C."/>
            <person name="LaButti K."/>
            <person name="Lindquist E.A."/>
            <person name="Lipzen A."/>
            <person name="Lundell T."/>
            <person name="Morin E."/>
            <person name="Murat C."/>
            <person name="Riley R."/>
            <person name="Ohm R."/>
            <person name="Sun H."/>
            <person name="Tunlid A."/>
            <person name="Henrissat B."/>
            <person name="Grigoriev I.V."/>
            <person name="Hibbett D.S."/>
            <person name="Martin F."/>
        </authorList>
    </citation>
    <scope>NUCLEOTIDE SEQUENCE [LARGE SCALE GENOMIC DNA]</scope>
    <source>
        <strain evidence="9">MUT 4182</strain>
    </source>
</reference>
<reference evidence="8 9" key="1">
    <citation type="submission" date="2014-04" db="EMBL/GenBank/DDBJ databases">
        <authorList>
            <consortium name="DOE Joint Genome Institute"/>
            <person name="Kuo A."/>
            <person name="Girlanda M."/>
            <person name="Perotto S."/>
            <person name="Kohler A."/>
            <person name="Nagy L.G."/>
            <person name="Floudas D."/>
            <person name="Copeland A."/>
            <person name="Barry K.W."/>
            <person name="Cichocki N."/>
            <person name="Veneault-Fourrey C."/>
            <person name="LaButti K."/>
            <person name="Lindquist E.A."/>
            <person name="Lipzen A."/>
            <person name="Lundell T."/>
            <person name="Morin E."/>
            <person name="Murat C."/>
            <person name="Sun H."/>
            <person name="Tunlid A."/>
            <person name="Henrissat B."/>
            <person name="Grigoriev I.V."/>
            <person name="Hibbett D.S."/>
            <person name="Martin F."/>
            <person name="Nordberg H.P."/>
            <person name="Cantor M.N."/>
            <person name="Hua S.X."/>
        </authorList>
    </citation>
    <scope>NUCLEOTIDE SEQUENCE [LARGE SCALE GENOMIC DNA]</scope>
    <source>
        <strain evidence="8 9">MUT 4182</strain>
    </source>
</reference>
<keyword evidence="4 6" id="KW-0378">Hydrolase</keyword>
<organism evidence="8 9">
    <name type="scientific">Tulasnella calospora MUT 4182</name>
    <dbReference type="NCBI Taxonomy" id="1051891"/>
    <lineage>
        <taxon>Eukaryota</taxon>
        <taxon>Fungi</taxon>
        <taxon>Dikarya</taxon>
        <taxon>Basidiomycota</taxon>
        <taxon>Agaricomycotina</taxon>
        <taxon>Agaricomycetes</taxon>
        <taxon>Cantharellales</taxon>
        <taxon>Tulasnellaceae</taxon>
        <taxon>Tulasnella</taxon>
    </lineage>
</organism>
<comment type="catalytic activity">
    <reaction evidence="1">
        <text>Endohydrolysis of (1-&gt;4)-beta-D-glucosidic linkages in cellulose, lichenin and cereal beta-D-glucans.</text>
        <dbReference type="EC" id="3.2.1.4"/>
    </reaction>
</comment>
<name>A0A0C3PZM9_9AGAM</name>
<dbReference type="AlphaFoldDB" id="A0A0C3PZM9"/>
<sequence>DIAGFEFGCKDDGSCTPPNSPPLTSKADGCGQMKWFYSKGMNTFRLPIGWQYATPTLGGSFDPTMWGSYDKLVQCCLSLPGAYCVVDVHNWARWNGAVIGQSMSDAPYIKLWQMIATQYASEPRVIFGLMNEPWKLNLSAWATTLQRVVNAVRPIAPRHVILLPGIEFAHADTFISSGTATTLDAITNPDGTKNNLLFDLHQWLDKGNLGTSSVCVTNNIAVFTPVVNWLRCNKRKAFLSATGGGNAASDNCMSFMCQQMSYLFSNSDVIVGYTGWAAGSYDTTYIYDETPTWLGSPWSDTPLVASCMYWP</sequence>
<dbReference type="HOGENOM" id="CLU_029718_1_1_1"/>
<dbReference type="Gene3D" id="3.20.20.80">
    <property type="entry name" value="Glycosidases"/>
    <property type="match status" value="1"/>
</dbReference>
<dbReference type="OrthoDB" id="5823761at2759"/>
<dbReference type="InterPro" id="IPR017853">
    <property type="entry name" value="GH"/>
</dbReference>
<keyword evidence="9" id="KW-1185">Reference proteome</keyword>
<dbReference type="PANTHER" id="PTHR34142:SF5">
    <property type="entry name" value="CBM1 DOMAIN-CONTAINING PROTEIN"/>
    <property type="match status" value="1"/>
</dbReference>
<evidence type="ECO:0000256" key="4">
    <source>
        <dbReference type="ARBA" id="ARBA00022801"/>
    </source>
</evidence>
<evidence type="ECO:0000259" key="7">
    <source>
        <dbReference type="Pfam" id="PF00150"/>
    </source>
</evidence>
<dbReference type="EC" id="3.2.1.4" evidence="3"/>
<evidence type="ECO:0000313" key="8">
    <source>
        <dbReference type="EMBL" id="KIO21025.1"/>
    </source>
</evidence>
<evidence type="ECO:0000256" key="2">
    <source>
        <dbReference type="ARBA" id="ARBA00005641"/>
    </source>
</evidence>
<dbReference type="STRING" id="1051891.A0A0C3PZM9"/>
<proteinExistence type="inferred from homology"/>
<evidence type="ECO:0000256" key="1">
    <source>
        <dbReference type="ARBA" id="ARBA00000966"/>
    </source>
</evidence>
<accession>A0A0C3PZM9</accession>
<dbReference type="EMBL" id="KN823152">
    <property type="protein sequence ID" value="KIO21025.1"/>
    <property type="molecule type" value="Genomic_DNA"/>
</dbReference>
<dbReference type="SUPFAM" id="SSF51445">
    <property type="entry name" value="(Trans)glycosidases"/>
    <property type="match status" value="1"/>
</dbReference>
<keyword evidence="5 6" id="KW-0326">Glycosidase</keyword>
<evidence type="ECO:0000256" key="6">
    <source>
        <dbReference type="RuleBase" id="RU361153"/>
    </source>
</evidence>
<evidence type="ECO:0000256" key="3">
    <source>
        <dbReference type="ARBA" id="ARBA00012601"/>
    </source>
</evidence>
<dbReference type="Proteomes" id="UP000054248">
    <property type="component" value="Unassembled WGS sequence"/>
</dbReference>
<dbReference type="Pfam" id="PF00150">
    <property type="entry name" value="Cellulase"/>
    <property type="match status" value="1"/>
</dbReference>
<dbReference type="InterPro" id="IPR001547">
    <property type="entry name" value="Glyco_hydro_5"/>
</dbReference>
<comment type="similarity">
    <text evidence="2 6">Belongs to the glycosyl hydrolase 5 (cellulase A) family.</text>
</comment>